<evidence type="ECO:0000259" key="1">
    <source>
        <dbReference type="Pfam" id="PF16896"/>
    </source>
</evidence>
<dbReference type="InterPro" id="IPR037161">
    <property type="entry name" value="Semialdehyde_DH-like_C"/>
</dbReference>
<dbReference type="Pfam" id="PF16896">
    <property type="entry name" value="PGDH_C"/>
    <property type="match status" value="1"/>
</dbReference>
<dbReference type="RefSeq" id="WP_379694640.1">
    <property type="nucleotide sequence ID" value="NZ_JBHSXH010000011.1"/>
</dbReference>
<evidence type="ECO:0000313" key="2">
    <source>
        <dbReference type="EMBL" id="MFC6824948.1"/>
    </source>
</evidence>
<proteinExistence type="predicted"/>
<dbReference type="Gene3D" id="3.40.50.720">
    <property type="entry name" value="NAD(P)-binding Rossmann-like Domain"/>
    <property type="match status" value="1"/>
</dbReference>
<name>A0ABD5TWE5_9EURY</name>
<sequence length="206" mass="22556">MAVPDDLIGPVSEDVVPNLDSGSMVVLLDPAAAYAGSLSERDDISYFITHPSHPSIIETKSDLNDKNPDWFGGQERNEQDIVCTLHQGPEEDYERGEVIARDIYGPVRRAHELTTERMAILGPALVEMVLGVCLYTIREAYEHAVEMGVPTKRRGTSCSVTSESNWVSYSDSPTSPFSDGARKAIEETKDEIIVLEGASVLRSDAT</sequence>
<feature type="domain" description="Phosphogluconate dehydrogenase (decarboxylating) C-terminal" evidence="1">
    <location>
        <begin position="65"/>
        <end position="194"/>
    </location>
</feature>
<organism evidence="2 3">
    <name type="scientific">Halopelagius fulvigenes</name>
    <dbReference type="NCBI Taxonomy" id="1198324"/>
    <lineage>
        <taxon>Archaea</taxon>
        <taxon>Methanobacteriati</taxon>
        <taxon>Methanobacteriota</taxon>
        <taxon>Stenosarchaea group</taxon>
        <taxon>Halobacteria</taxon>
        <taxon>Halobacteriales</taxon>
        <taxon>Haloferacaceae</taxon>
    </lineage>
</organism>
<evidence type="ECO:0000313" key="3">
    <source>
        <dbReference type="Proteomes" id="UP001596408"/>
    </source>
</evidence>
<dbReference type="EMBL" id="JBHSXH010000011">
    <property type="protein sequence ID" value="MFC6824948.1"/>
    <property type="molecule type" value="Genomic_DNA"/>
</dbReference>
<accession>A0ABD5TWE5</accession>
<protein>
    <submittedName>
        <fullName evidence="2">Phosphogluconate dehydrogenase C-terminal domain-containing protein</fullName>
    </submittedName>
</protein>
<comment type="caution">
    <text evidence="2">The sequence shown here is derived from an EMBL/GenBank/DDBJ whole genome shotgun (WGS) entry which is preliminary data.</text>
</comment>
<dbReference type="InterPro" id="IPR031663">
    <property type="entry name" value="PGDH_C"/>
</dbReference>
<dbReference type="Proteomes" id="UP001596408">
    <property type="component" value="Unassembled WGS sequence"/>
</dbReference>
<keyword evidence="3" id="KW-1185">Reference proteome</keyword>
<reference evidence="2 3" key="1">
    <citation type="journal article" date="2019" name="Int. J. Syst. Evol. Microbiol.">
        <title>The Global Catalogue of Microorganisms (GCM) 10K type strain sequencing project: providing services to taxonomists for standard genome sequencing and annotation.</title>
        <authorList>
            <consortium name="The Broad Institute Genomics Platform"/>
            <consortium name="The Broad Institute Genome Sequencing Center for Infectious Disease"/>
            <person name="Wu L."/>
            <person name="Ma J."/>
        </authorList>
    </citation>
    <scope>NUCLEOTIDE SEQUENCE [LARGE SCALE GENOMIC DNA]</scope>
    <source>
        <strain evidence="2 3">YIM 94188</strain>
    </source>
</reference>
<dbReference type="AlphaFoldDB" id="A0ABD5TWE5"/>
<dbReference type="Gene3D" id="1.10.3640.10">
    <property type="entry name" value="Semialdehyde dehydrogenase-like, C-terminal"/>
    <property type="match status" value="1"/>
</dbReference>
<gene>
    <name evidence="2" type="ORF">ACFQEV_08075</name>
</gene>